<dbReference type="EC" id="2.6.1.-" evidence="4"/>
<comment type="similarity">
    <text evidence="4">Belongs to the class-I pyridoxal-phosphate-dependent aminotransferase family.</text>
</comment>
<evidence type="ECO:0000256" key="2">
    <source>
        <dbReference type="ARBA" id="ARBA00022576"/>
    </source>
</evidence>
<dbReference type="Pfam" id="PF00155">
    <property type="entry name" value="Aminotran_1_2"/>
    <property type="match status" value="1"/>
</dbReference>
<reference evidence="7" key="1">
    <citation type="journal article" date="2019" name="Int. J. Syst. Evol. Microbiol.">
        <title>The Global Catalogue of Microorganisms (GCM) 10K type strain sequencing project: providing services to taxonomists for standard genome sequencing and annotation.</title>
        <authorList>
            <consortium name="The Broad Institute Genomics Platform"/>
            <consortium name="The Broad Institute Genome Sequencing Center for Infectious Disease"/>
            <person name="Wu L."/>
            <person name="Ma J."/>
        </authorList>
    </citation>
    <scope>NUCLEOTIDE SEQUENCE [LARGE SCALE GENOMIC DNA]</scope>
    <source>
        <strain evidence="7">KCTC 22245</strain>
    </source>
</reference>
<gene>
    <name evidence="6" type="ORF">ACFONP_09480</name>
</gene>
<feature type="domain" description="Aminotransferase class I/classII large" evidence="5">
    <location>
        <begin position="36"/>
        <end position="386"/>
    </location>
</feature>
<proteinExistence type="inferred from homology"/>
<dbReference type="EMBL" id="JBHRVA010000003">
    <property type="protein sequence ID" value="MFC3302961.1"/>
    <property type="molecule type" value="Genomic_DNA"/>
</dbReference>
<keyword evidence="7" id="KW-1185">Reference proteome</keyword>
<dbReference type="InterPro" id="IPR015422">
    <property type="entry name" value="PyrdxlP-dep_Trfase_small"/>
</dbReference>
<keyword evidence="2 4" id="KW-0032">Aminotransferase</keyword>
<dbReference type="PANTHER" id="PTHR42832:SF1">
    <property type="entry name" value="GLUTAMATE-PYRUVATE AMINOTRANSFERASE ALAC"/>
    <property type="match status" value="1"/>
</dbReference>
<dbReference type="Gene3D" id="3.40.640.10">
    <property type="entry name" value="Type I PLP-dependent aspartate aminotransferase-like (Major domain)"/>
    <property type="match status" value="1"/>
</dbReference>
<protein>
    <recommendedName>
        <fullName evidence="4">Aminotransferase</fullName>
        <ecNumber evidence="4">2.6.1.-</ecNumber>
    </recommendedName>
</protein>
<evidence type="ECO:0000313" key="6">
    <source>
        <dbReference type="EMBL" id="MFC3302961.1"/>
    </source>
</evidence>
<dbReference type="Proteomes" id="UP001595607">
    <property type="component" value="Unassembled WGS sequence"/>
</dbReference>
<organism evidence="6 7">
    <name type="scientific">Parvularcula lutaonensis</name>
    <dbReference type="NCBI Taxonomy" id="491923"/>
    <lineage>
        <taxon>Bacteria</taxon>
        <taxon>Pseudomonadati</taxon>
        <taxon>Pseudomonadota</taxon>
        <taxon>Alphaproteobacteria</taxon>
        <taxon>Parvularculales</taxon>
        <taxon>Parvularculaceae</taxon>
        <taxon>Parvularcula</taxon>
    </lineage>
</organism>
<evidence type="ECO:0000313" key="7">
    <source>
        <dbReference type="Proteomes" id="UP001595607"/>
    </source>
</evidence>
<dbReference type="InterPro" id="IPR050881">
    <property type="entry name" value="LL-DAP_aminotransferase"/>
</dbReference>
<dbReference type="GO" id="GO:0008483">
    <property type="term" value="F:transaminase activity"/>
    <property type="evidence" value="ECO:0007669"/>
    <property type="project" value="UniProtKB-KW"/>
</dbReference>
<evidence type="ECO:0000256" key="4">
    <source>
        <dbReference type="RuleBase" id="RU000481"/>
    </source>
</evidence>
<dbReference type="PROSITE" id="PS00105">
    <property type="entry name" value="AA_TRANSFER_CLASS_1"/>
    <property type="match status" value="1"/>
</dbReference>
<name>A0ABV7MF86_9PROT</name>
<accession>A0ABV7MF86</accession>
<dbReference type="InterPro" id="IPR015421">
    <property type="entry name" value="PyrdxlP-dep_Trfase_major"/>
</dbReference>
<dbReference type="RefSeq" id="WP_189575055.1">
    <property type="nucleotide sequence ID" value="NZ_BMXU01000002.1"/>
</dbReference>
<dbReference type="Gene3D" id="3.90.1150.10">
    <property type="entry name" value="Aspartate Aminotransferase, domain 1"/>
    <property type="match status" value="1"/>
</dbReference>
<keyword evidence="3 4" id="KW-0808">Transferase</keyword>
<dbReference type="SUPFAM" id="SSF53383">
    <property type="entry name" value="PLP-dependent transferases"/>
    <property type="match status" value="1"/>
</dbReference>
<sequence>MFDLRPDQFHTVRRLPPYVFAQVAEIVAAARAEGKEVLDLSMGSPDMRAPQIVIDALKDAVDAPDASRYSASAGVEKLRKACADYYGRRFGVRLDPDLHVVSTLGSKNAFANLATAITAPGDVVLVPNPSYPIHTFGFILAGGVVRPYPVEPNDNLFRQAEWAIRYSTPKPIAMVLNYPANPTTKTADFAFFEEAVRFARKHELFILSDLAYAEIYYDEPPHSILEVPGARDLAVEFTSASKSFNMAGWRVGFTVGNERLIQALTRVKSYLDYGSFAPIQHATALALDNAEAITADVRIQYRARRDAFLEAASAAGWDLPKPDASMFIWAPLPKGETDSVSFCKRMVREAGVALSPGVGFGEGGTGHIRIALVAPEDQLASAATRIARAI</sequence>
<dbReference type="PANTHER" id="PTHR42832">
    <property type="entry name" value="AMINO ACID AMINOTRANSFERASE"/>
    <property type="match status" value="1"/>
</dbReference>
<evidence type="ECO:0000259" key="5">
    <source>
        <dbReference type="Pfam" id="PF00155"/>
    </source>
</evidence>
<evidence type="ECO:0000256" key="1">
    <source>
        <dbReference type="ARBA" id="ARBA00001933"/>
    </source>
</evidence>
<dbReference type="CDD" id="cd00609">
    <property type="entry name" value="AAT_like"/>
    <property type="match status" value="1"/>
</dbReference>
<dbReference type="InterPro" id="IPR004839">
    <property type="entry name" value="Aminotransferase_I/II_large"/>
</dbReference>
<dbReference type="InterPro" id="IPR004838">
    <property type="entry name" value="NHTrfase_class1_PyrdxlP-BS"/>
</dbReference>
<comment type="caution">
    <text evidence="6">The sequence shown here is derived from an EMBL/GenBank/DDBJ whole genome shotgun (WGS) entry which is preliminary data.</text>
</comment>
<comment type="cofactor">
    <cofactor evidence="1 4">
        <name>pyridoxal 5'-phosphate</name>
        <dbReference type="ChEBI" id="CHEBI:597326"/>
    </cofactor>
</comment>
<dbReference type="InterPro" id="IPR015424">
    <property type="entry name" value="PyrdxlP-dep_Trfase"/>
</dbReference>
<evidence type="ECO:0000256" key="3">
    <source>
        <dbReference type="ARBA" id="ARBA00022679"/>
    </source>
</evidence>